<sequence length="53" mass="5734">MTEFIDNAEDSFKCARCGNTFPIYGNSPARCPICGFQCTAETCSPVDASDEGY</sequence>
<dbReference type="AlphaFoldDB" id="A0A1Z5HPA7"/>
<keyword evidence="2" id="KW-1185">Reference proteome</keyword>
<dbReference type="RefSeq" id="WP_153802836.1">
    <property type="nucleotide sequence ID" value="NZ_BDGJ01000010.1"/>
</dbReference>
<dbReference type="InterPro" id="IPR029040">
    <property type="entry name" value="RPABC4/Spt4"/>
</dbReference>
<name>A0A1Z5HPA7_9FIRM</name>
<dbReference type="Proteomes" id="UP000197032">
    <property type="component" value="Unassembled WGS sequence"/>
</dbReference>
<organism evidence="1 2">
    <name type="scientific">Calderihabitans maritimus</name>
    <dbReference type="NCBI Taxonomy" id="1246530"/>
    <lineage>
        <taxon>Bacteria</taxon>
        <taxon>Bacillati</taxon>
        <taxon>Bacillota</taxon>
        <taxon>Clostridia</taxon>
        <taxon>Neomoorellales</taxon>
        <taxon>Calderihabitantaceae</taxon>
        <taxon>Calderihabitans</taxon>
    </lineage>
</organism>
<dbReference type="Gene3D" id="2.20.28.10">
    <property type="match status" value="1"/>
</dbReference>
<gene>
    <name evidence="1" type="ORF">KKC1_03790</name>
</gene>
<evidence type="ECO:0000313" key="1">
    <source>
        <dbReference type="EMBL" id="GAW91217.1"/>
    </source>
</evidence>
<evidence type="ECO:0000313" key="2">
    <source>
        <dbReference type="Proteomes" id="UP000197032"/>
    </source>
</evidence>
<protein>
    <submittedName>
        <fullName evidence="1">Uncharacterized protein</fullName>
    </submittedName>
</protein>
<dbReference type="EMBL" id="BDGJ01000010">
    <property type="protein sequence ID" value="GAW91217.1"/>
    <property type="molecule type" value="Genomic_DNA"/>
</dbReference>
<accession>A0A1Z5HPA7</accession>
<reference evidence="2" key="1">
    <citation type="journal article" date="2017" name="Appl. Environ. Microbiol.">
        <title>Genomic analysis of Calderihabitans maritimus KKC1, a thermophilic hydrogenogenic carboxydotrophic bacterium isolated from marine sediment.</title>
        <authorList>
            <person name="Omae K."/>
            <person name="Yoneda Y."/>
            <person name="Fukuyama Y."/>
            <person name="Yoshida T."/>
            <person name="Sako Y."/>
        </authorList>
    </citation>
    <scope>NUCLEOTIDE SEQUENCE [LARGE SCALE GENOMIC DNA]</scope>
    <source>
        <strain evidence="2">KKC1</strain>
    </source>
</reference>
<proteinExistence type="predicted"/>
<dbReference type="OrthoDB" id="1725701at2"/>
<comment type="caution">
    <text evidence="1">The sequence shown here is derived from an EMBL/GenBank/DDBJ whole genome shotgun (WGS) entry which is preliminary data.</text>
</comment>
<dbReference type="SUPFAM" id="SSF63393">
    <property type="entry name" value="RNA polymerase subunits"/>
    <property type="match status" value="1"/>
</dbReference>